<dbReference type="AlphaFoldDB" id="A0A932GN24"/>
<feature type="coiled-coil region" evidence="10">
    <location>
        <begin position="263"/>
        <end position="290"/>
    </location>
</feature>
<keyword evidence="9" id="KW-0902">Two-component regulatory system</keyword>
<dbReference type="Proteomes" id="UP000741360">
    <property type="component" value="Unassembled WGS sequence"/>
</dbReference>
<dbReference type="InterPro" id="IPR050482">
    <property type="entry name" value="Sensor_HK_TwoCompSys"/>
</dbReference>
<evidence type="ECO:0000256" key="11">
    <source>
        <dbReference type="SAM" id="Phobius"/>
    </source>
</evidence>
<evidence type="ECO:0000256" key="6">
    <source>
        <dbReference type="ARBA" id="ARBA00022741"/>
    </source>
</evidence>
<keyword evidence="7" id="KW-0418">Kinase</keyword>
<evidence type="ECO:0000259" key="12">
    <source>
        <dbReference type="PROSITE" id="PS50109"/>
    </source>
</evidence>
<dbReference type="GO" id="GO:0005524">
    <property type="term" value="F:ATP binding"/>
    <property type="evidence" value="ECO:0007669"/>
    <property type="project" value="UniProtKB-KW"/>
</dbReference>
<comment type="catalytic activity">
    <reaction evidence="1">
        <text>ATP + protein L-histidine = ADP + protein N-phospho-L-histidine.</text>
        <dbReference type="EC" id="2.7.13.3"/>
    </reaction>
</comment>
<sequence length="642" mass="71157">MAWLPRADHNQKNPFSGRISAKLSLCFSVLLLLFLAVGAISLLLARSISEIPSEVASETRHIEVTEDIHSTIQRLIHGIDRVASSSPDGIDSIKTLEKRLLDALEGFYLEHISEKEPFPEKHQEINLIERLRSETAALSATRERILAAIEDGEEPDPTDLAALDGISNNAPSLTQQLNSVHWSKVRRLNERNRWTMSLLVKVYLACFLIGTALVGVSSAILFRKISSPLRRLAAATISVSQGDLSKRMDLESNDEIGQLSQSFNTMAATLEEHERELNGLNAMLERKVKETQALYRIGTEISSSLELNQILHSVVEKAKELLQADCAALCMFDDGIREAGLKVTSGPALAFVCKTISTEPGPAEDQSTCLSSETCVPGNAPESKLTCKFFNSTYVRSHLAAPLKKRDKTLGALCVGRCENREYREVRNLAAVEERERIAREMHDGLAQALGLIYLRIDRLQELGTGAAPRLEHELEGVKKIAENAYDEVRQSIFGLRTQVSRGRKLLPVLTEYLHEFSTQTNINVSLVADDDRAVQFSPAVEVQLIRIIQEALTNVRKHAMATRAVVNFCRNGDRARVTVEDNGRGFKMSEVSSNGGNHFGLHTMRERAQSIGGSLEVKSSHERGTMITVEFPIPSIEEYQG</sequence>
<dbReference type="CDD" id="cd06225">
    <property type="entry name" value="HAMP"/>
    <property type="match status" value="1"/>
</dbReference>
<dbReference type="PANTHER" id="PTHR24421">
    <property type="entry name" value="NITRATE/NITRITE SENSOR PROTEIN NARX-RELATED"/>
    <property type="match status" value="1"/>
</dbReference>
<dbReference type="InterPro" id="IPR003018">
    <property type="entry name" value="GAF"/>
</dbReference>
<evidence type="ECO:0000313" key="15">
    <source>
        <dbReference type="Proteomes" id="UP000741360"/>
    </source>
</evidence>
<dbReference type="Gene3D" id="3.30.450.40">
    <property type="match status" value="1"/>
</dbReference>
<dbReference type="InterPro" id="IPR036890">
    <property type="entry name" value="HATPase_C_sf"/>
</dbReference>
<protein>
    <recommendedName>
        <fullName evidence="3">histidine kinase</fullName>
        <ecNumber evidence="3">2.7.13.3</ecNumber>
    </recommendedName>
</protein>
<dbReference type="Gene3D" id="6.10.340.10">
    <property type="match status" value="1"/>
</dbReference>
<keyword evidence="5" id="KW-0808">Transferase</keyword>
<dbReference type="CDD" id="cd16917">
    <property type="entry name" value="HATPase_UhpB-NarQ-NarX-like"/>
    <property type="match status" value="1"/>
</dbReference>
<dbReference type="PROSITE" id="PS50109">
    <property type="entry name" value="HIS_KIN"/>
    <property type="match status" value="1"/>
</dbReference>
<evidence type="ECO:0000256" key="9">
    <source>
        <dbReference type="ARBA" id="ARBA00023012"/>
    </source>
</evidence>
<gene>
    <name evidence="14" type="ORF">HYY65_02555</name>
</gene>
<evidence type="ECO:0000256" key="5">
    <source>
        <dbReference type="ARBA" id="ARBA00022679"/>
    </source>
</evidence>
<keyword evidence="11" id="KW-0812">Transmembrane</keyword>
<dbReference type="GO" id="GO:0000155">
    <property type="term" value="F:phosphorelay sensor kinase activity"/>
    <property type="evidence" value="ECO:0007669"/>
    <property type="project" value="InterPro"/>
</dbReference>
<keyword evidence="11" id="KW-0472">Membrane</keyword>
<dbReference type="SMART" id="SM00387">
    <property type="entry name" value="HATPase_c"/>
    <property type="match status" value="1"/>
</dbReference>
<evidence type="ECO:0000256" key="2">
    <source>
        <dbReference type="ARBA" id="ARBA00004370"/>
    </source>
</evidence>
<dbReference type="SUPFAM" id="SSF55781">
    <property type="entry name" value="GAF domain-like"/>
    <property type="match status" value="1"/>
</dbReference>
<dbReference type="Gene3D" id="3.30.565.10">
    <property type="entry name" value="Histidine kinase-like ATPase, C-terminal domain"/>
    <property type="match status" value="1"/>
</dbReference>
<evidence type="ECO:0000256" key="10">
    <source>
        <dbReference type="SAM" id="Coils"/>
    </source>
</evidence>
<dbReference type="Gene3D" id="1.20.5.1930">
    <property type="match status" value="1"/>
</dbReference>
<dbReference type="PANTHER" id="PTHR24421:SF10">
    <property type="entry name" value="NITRATE_NITRITE SENSOR PROTEIN NARQ"/>
    <property type="match status" value="1"/>
</dbReference>
<dbReference type="InterPro" id="IPR029016">
    <property type="entry name" value="GAF-like_dom_sf"/>
</dbReference>
<dbReference type="InterPro" id="IPR005467">
    <property type="entry name" value="His_kinase_dom"/>
</dbReference>
<dbReference type="EMBL" id="JACPSX010000043">
    <property type="protein sequence ID" value="MBI3013954.1"/>
    <property type="molecule type" value="Genomic_DNA"/>
</dbReference>
<dbReference type="SUPFAM" id="SSF158472">
    <property type="entry name" value="HAMP domain-like"/>
    <property type="match status" value="1"/>
</dbReference>
<feature type="domain" description="HAMP" evidence="13">
    <location>
        <begin position="223"/>
        <end position="275"/>
    </location>
</feature>
<organism evidence="14 15">
    <name type="scientific">Tectimicrobiota bacterium</name>
    <dbReference type="NCBI Taxonomy" id="2528274"/>
    <lineage>
        <taxon>Bacteria</taxon>
        <taxon>Pseudomonadati</taxon>
        <taxon>Nitrospinota/Tectimicrobiota group</taxon>
        <taxon>Candidatus Tectimicrobiota</taxon>
    </lineage>
</organism>
<dbReference type="EC" id="2.7.13.3" evidence="3"/>
<dbReference type="SUPFAM" id="SSF55874">
    <property type="entry name" value="ATPase domain of HSP90 chaperone/DNA topoisomerase II/histidine kinase"/>
    <property type="match status" value="1"/>
</dbReference>
<evidence type="ECO:0000256" key="3">
    <source>
        <dbReference type="ARBA" id="ARBA00012438"/>
    </source>
</evidence>
<dbReference type="Pfam" id="PF01590">
    <property type="entry name" value="GAF"/>
    <property type="match status" value="1"/>
</dbReference>
<dbReference type="SMART" id="SM00304">
    <property type="entry name" value="HAMP"/>
    <property type="match status" value="1"/>
</dbReference>
<evidence type="ECO:0000313" key="14">
    <source>
        <dbReference type="EMBL" id="MBI3013954.1"/>
    </source>
</evidence>
<evidence type="ECO:0000256" key="4">
    <source>
        <dbReference type="ARBA" id="ARBA00022553"/>
    </source>
</evidence>
<evidence type="ECO:0000259" key="13">
    <source>
        <dbReference type="PROSITE" id="PS50885"/>
    </source>
</evidence>
<keyword evidence="4" id="KW-0597">Phosphoprotein</keyword>
<dbReference type="InterPro" id="IPR011712">
    <property type="entry name" value="Sig_transdc_His_kin_sub3_dim/P"/>
</dbReference>
<dbReference type="Pfam" id="PF07730">
    <property type="entry name" value="HisKA_3"/>
    <property type="match status" value="1"/>
</dbReference>
<keyword evidence="8" id="KW-0067">ATP-binding</keyword>
<feature type="domain" description="Histidine kinase" evidence="12">
    <location>
        <begin position="437"/>
        <end position="636"/>
    </location>
</feature>
<dbReference type="PROSITE" id="PS50885">
    <property type="entry name" value="HAMP"/>
    <property type="match status" value="1"/>
</dbReference>
<dbReference type="Pfam" id="PF02518">
    <property type="entry name" value="HATPase_c"/>
    <property type="match status" value="1"/>
</dbReference>
<comment type="subcellular location">
    <subcellularLocation>
        <location evidence="2">Membrane</location>
    </subcellularLocation>
</comment>
<evidence type="ECO:0000256" key="7">
    <source>
        <dbReference type="ARBA" id="ARBA00022777"/>
    </source>
</evidence>
<dbReference type="Pfam" id="PF00672">
    <property type="entry name" value="HAMP"/>
    <property type="match status" value="1"/>
</dbReference>
<dbReference type="InterPro" id="IPR003594">
    <property type="entry name" value="HATPase_dom"/>
</dbReference>
<dbReference type="GO" id="GO:0016020">
    <property type="term" value="C:membrane"/>
    <property type="evidence" value="ECO:0007669"/>
    <property type="project" value="UniProtKB-SubCell"/>
</dbReference>
<dbReference type="GO" id="GO:0046983">
    <property type="term" value="F:protein dimerization activity"/>
    <property type="evidence" value="ECO:0007669"/>
    <property type="project" value="InterPro"/>
</dbReference>
<keyword evidence="6" id="KW-0547">Nucleotide-binding</keyword>
<dbReference type="InterPro" id="IPR003660">
    <property type="entry name" value="HAMP_dom"/>
</dbReference>
<evidence type="ECO:0000256" key="1">
    <source>
        <dbReference type="ARBA" id="ARBA00000085"/>
    </source>
</evidence>
<name>A0A932GN24_UNCTE</name>
<accession>A0A932GN24</accession>
<evidence type="ECO:0000256" key="8">
    <source>
        <dbReference type="ARBA" id="ARBA00022840"/>
    </source>
</evidence>
<proteinExistence type="predicted"/>
<reference evidence="14" key="1">
    <citation type="submission" date="2020-07" db="EMBL/GenBank/DDBJ databases">
        <title>Huge and variable diversity of episymbiotic CPR bacteria and DPANN archaea in groundwater ecosystems.</title>
        <authorList>
            <person name="He C.Y."/>
            <person name="Keren R."/>
            <person name="Whittaker M."/>
            <person name="Farag I.F."/>
            <person name="Doudna J."/>
            <person name="Cate J.H.D."/>
            <person name="Banfield J.F."/>
        </authorList>
    </citation>
    <scope>NUCLEOTIDE SEQUENCE</scope>
    <source>
        <strain evidence="14">NC_groundwater_717_Ag_S-0.2um_59_8</strain>
    </source>
</reference>
<feature type="transmembrane region" description="Helical" evidence="11">
    <location>
        <begin position="202"/>
        <end position="222"/>
    </location>
</feature>
<comment type="caution">
    <text evidence="14">The sequence shown here is derived from an EMBL/GenBank/DDBJ whole genome shotgun (WGS) entry which is preliminary data.</text>
</comment>
<keyword evidence="11" id="KW-1133">Transmembrane helix</keyword>
<keyword evidence="10" id="KW-0175">Coiled coil</keyword>